<feature type="compositionally biased region" description="Polar residues" evidence="1">
    <location>
        <begin position="1"/>
        <end position="15"/>
    </location>
</feature>
<feature type="compositionally biased region" description="Polar residues" evidence="1">
    <location>
        <begin position="38"/>
        <end position="50"/>
    </location>
</feature>
<proteinExistence type="predicted"/>
<protein>
    <submittedName>
        <fullName evidence="2">Uncharacterized protein</fullName>
    </submittedName>
</protein>
<evidence type="ECO:0000313" key="3">
    <source>
        <dbReference type="Proteomes" id="UP000541558"/>
    </source>
</evidence>
<organism evidence="2 3">
    <name type="scientific">Ephemerocybe angulata</name>
    <dbReference type="NCBI Taxonomy" id="980116"/>
    <lineage>
        <taxon>Eukaryota</taxon>
        <taxon>Fungi</taxon>
        <taxon>Dikarya</taxon>
        <taxon>Basidiomycota</taxon>
        <taxon>Agaricomycotina</taxon>
        <taxon>Agaricomycetes</taxon>
        <taxon>Agaricomycetidae</taxon>
        <taxon>Agaricales</taxon>
        <taxon>Agaricineae</taxon>
        <taxon>Psathyrellaceae</taxon>
        <taxon>Ephemerocybe</taxon>
    </lineage>
</organism>
<dbReference type="Proteomes" id="UP000541558">
    <property type="component" value="Unassembled WGS sequence"/>
</dbReference>
<dbReference type="PANTHER" id="PTHR39398:SF1">
    <property type="entry name" value="CSN8_PSMD8_EIF3K DOMAIN-CONTAINING PROTEIN"/>
    <property type="match status" value="1"/>
</dbReference>
<evidence type="ECO:0000256" key="1">
    <source>
        <dbReference type="SAM" id="MobiDB-lite"/>
    </source>
</evidence>
<dbReference type="EMBL" id="JAACJK010000172">
    <property type="protein sequence ID" value="KAF5319965.1"/>
    <property type="molecule type" value="Genomic_DNA"/>
</dbReference>
<dbReference type="OrthoDB" id="2100128at2759"/>
<accession>A0A8H5BB41</accession>
<feature type="compositionally biased region" description="Gly residues" evidence="1">
    <location>
        <begin position="16"/>
        <end position="34"/>
    </location>
</feature>
<sequence length="417" mass="46844">MSNTRGGRQNQQENSGRGGYRGGARGAGRGGNPWRGGSTQTRGSPIQTDPGQPLYKSQRFSNSGGRGGFDSNSNSTEARGGGRGRGRVGDRLYNLAPSRMELMASVSRSSGLEKGGDDLKNFKIQEEYRQFIHGKLDQLIKRHYPRRFVNEKDAEKTHRVEEQENVLILFRKLREGVQASKRKDDFALEVYETSLYLSIVFESPRQPPSIIPHLIPHLYQTATCPQPLRLTTLILTLLYHLGTSYPSQTTFFKHLKSIPTALLSKDSKAARWITMLARSLRMKNYAQFERLSRITTLSSLLGGPIHGFLSIDSLTNSTRAQASQEYAHGAILTTLDALRNKARETFWTVLRSSYRELGCTSNSGDTKEWISRSLCMESPLSEDLTLESEAWLDQKAQEGHTRRKEGVEGRWIICKVS</sequence>
<evidence type="ECO:0000313" key="2">
    <source>
        <dbReference type="EMBL" id="KAF5319965.1"/>
    </source>
</evidence>
<reference evidence="2 3" key="1">
    <citation type="journal article" date="2020" name="ISME J.">
        <title>Uncovering the hidden diversity of litter-decomposition mechanisms in mushroom-forming fungi.</title>
        <authorList>
            <person name="Floudas D."/>
            <person name="Bentzer J."/>
            <person name="Ahren D."/>
            <person name="Johansson T."/>
            <person name="Persson P."/>
            <person name="Tunlid A."/>
        </authorList>
    </citation>
    <scope>NUCLEOTIDE SEQUENCE [LARGE SCALE GENOMIC DNA]</scope>
    <source>
        <strain evidence="2 3">CBS 175.51</strain>
    </source>
</reference>
<name>A0A8H5BB41_9AGAR</name>
<comment type="caution">
    <text evidence="2">The sequence shown here is derived from an EMBL/GenBank/DDBJ whole genome shotgun (WGS) entry which is preliminary data.</text>
</comment>
<feature type="region of interest" description="Disordered" evidence="1">
    <location>
        <begin position="1"/>
        <end position="90"/>
    </location>
</feature>
<gene>
    <name evidence="2" type="ORF">D9611_011088</name>
</gene>
<dbReference type="AlphaFoldDB" id="A0A8H5BB41"/>
<dbReference type="PANTHER" id="PTHR39398">
    <property type="entry name" value="YALI0F14311P"/>
    <property type="match status" value="1"/>
</dbReference>
<keyword evidence="3" id="KW-1185">Reference proteome</keyword>